<evidence type="ECO:0000313" key="3">
    <source>
        <dbReference type="EMBL" id="PIT02896.1"/>
    </source>
</evidence>
<feature type="chain" id="PRO_5014882735" evidence="2">
    <location>
        <begin position="36"/>
        <end position="401"/>
    </location>
</feature>
<organism evidence="3 4">
    <name type="scientific">Bradyrhizobium nitroreducens</name>
    <dbReference type="NCBI Taxonomy" id="709803"/>
    <lineage>
        <taxon>Bacteria</taxon>
        <taxon>Pseudomonadati</taxon>
        <taxon>Pseudomonadota</taxon>
        <taxon>Alphaproteobacteria</taxon>
        <taxon>Hyphomicrobiales</taxon>
        <taxon>Nitrobacteraceae</taxon>
        <taxon>Bradyrhizobium</taxon>
    </lineage>
</organism>
<gene>
    <name evidence="3" type="ORF">TSA1_20680</name>
</gene>
<keyword evidence="2" id="KW-0732">Signal</keyword>
<evidence type="ECO:0000256" key="1">
    <source>
        <dbReference type="SAM" id="MobiDB-lite"/>
    </source>
</evidence>
<comment type="caution">
    <text evidence="3">The sequence shown here is derived from an EMBL/GenBank/DDBJ whole genome shotgun (WGS) entry which is preliminary data.</text>
</comment>
<dbReference type="Proteomes" id="UP000228930">
    <property type="component" value="Unassembled WGS sequence"/>
</dbReference>
<dbReference type="AlphaFoldDB" id="A0A2M6UE68"/>
<feature type="region of interest" description="Disordered" evidence="1">
    <location>
        <begin position="382"/>
        <end position="401"/>
    </location>
</feature>
<protein>
    <submittedName>
        <fullName evidence="3">Uncharacterized protein</fullName>
    </submittedName>
</protein>
<accession>A0A2M6UE68</accession>
<reference evidence="3 4" key="1">
    <citation type="submission" date="2015-06" db="EMBL/GenBank/DDBJ databases">
        <title>Comparative genome analysis of nirS-carrying Bradyrhizobium sp. strains.</title>
        <authorList>
            <person name="Ishii S."/>
            <person name="Jang J."/>
            <person name="Nishizawa T."/>
            <person name="Senoo K."/>
        </authorList>
    </citation>
    <scope>NUCLEOTIDE SEQUENCE [LARGE SCALE GENOMIC DNA]</scope>
    <source>
        <strain evidence="3 4">TSA1</strain>
    </source>
</reference>
<evidence type="ECO:0000313" key="4">
    <source>
        <dbReference type="Proteomes" id="UP000228930"/>
    </source>
</evidence>
<proteinExistence type="predicted"/>
<dbReference type="EMBL" id="LFJC01000003">
    <property type="protein sequence ID" value="PIT02896.1"/>
    <property type="molecule type" value="Genomic_DNA"/>
</dbReference>
<keyword evidence="4" id="KW-1185">Reference proteome</keyword>
<feature type="signal peptide" evidence="2">
    <location>
        <begin position="1"/>
        <end position="35"/>
    </location>
</feature>
<name>A0A2M6UE68_9BRAD</name>
<evidence type="ECO:0000256" key="2">
    <source>
        <dbReference type="SAM" id="SignalP"/>
    </source>
</evidence>
<sequence>MRRASAPAFRKVGLRASSVVFAIAAMILLASPARAGCNPSDIFNATKQSVSGLSDCASACATGAGCAAAAAATGILTEIAASAGQGVVNSFCSQVQGNATQILGSLQSAGGSSIGQNLLDKFADALTAVGSPATVVQCACQTEQGVGSLGSDLGQCMEDVLCWLQGVLGDSCDCERPPPAIVSCPSIDVKKCLEDHDYSGVWNPACIPSAGIVNCNPNWQQCGYEGYSPSVAKLQTPEGTLAEALPATAEGTGCYGASYCFCPVPMNPTWHQVPNPGGDLPRFMFTCDCPYDPNDPDHQTHPGALMANGISSCLCNNTNQPANFGFAPFGMCPPAACPAGQTRLGLNGACVTPCSDPSQGMAFDGSCCSPAQMSSCGQCCPPSTVPDPKSGSCVPRPQQPK</sequence>